<sequence>MTDAETLAEIEDLIRTSPKPGTMARQDDETLDWLGRAEATFYGLGASLSVQMGVAVAALNTVYAVPAAKAEGDVRRLLRTARWTYRQRTGGPTSLAVDAGMVFDYFNGVSKIIETARKDILFIDPYLDASFVERYLSFIDGAVPVRLLGREKQATLIPAAQAFAKQYGRSVEVRSASNFHDRFVFIDQFQCFQSGASFKDGANRTPTTLTEITDAFAEVQKTYEALWGAAKVDFKS</sequence>
<keyword evidence="2" id="KW-1185">Reference proteome</keyword>
<evidence type="ECO:0000313" key="1">
    <source>
        <dbReference type="EMBL" id="QJF01076.1"/>
    </source>
</evidence>
<dbReference type="RefSeq" id="WP_065141548.1">
    <property type="nucleotide sequence ID" value="NZ_CP033366.1"/>
</dbReference>
<proteinExistence type="predicted"/>
<dbReference type="GeneID" id="66682131"/>
<accession>A0ABX6MNY6</accession>
<dbReference type="EMBL" id="CP051772">
    <property type="protein sequence ID" value="QJF01076.1"/>
    <property type="molecule type" value="Genomic_DNA"/>
</dbReference>
<reference evidence="1 2" key="1">
    <citation type="submission" date="2020-04" db="EMBL/GenBank/DDBJ databases">
        <title>Mesorhizobium japonicum R7A epigenetic regulation of quorum sensing and ICE transfer.</title>
        <authorList>
            <person name="Ramsay J.P."/>
            <person name="Colombi E."/>
            <person name="Perry B.J."/>
            <person name="Staltari A."/>
        </authorList>
    </citation>
    <scope>NUCLEOTIDE SEQUENCE [LARGE SCALE GENOMIC DNA]</scope>
    <source>
        <strain evidence="1 2">R7A</strain>
    </source>
</reference>
<evidence type="ECO:0000313" key="2">
    <source>
        <dbReference type="Proteomes" id="UP000500892"/>
    </source>
</evidence>
<gene>
    <name evidence="1" type="ORF">R7A2020_09135</name>
</gene>
<name>A0ABX6MNY6_9HYPH</name>
<dbReference type="Proteomes" id="UP000500892">
    <property type="component" value="Chromosome"/>
</dbReference>
<protein>
    <submittedName>
        <fullName evidence="1">Uncharacterized protein</fullName>
    </submittedName>
</protein>
<organism evidence="1 2">
    <name type="scientific">Mesorhizobium japonicum R7A</name>
    <dbReference type="NCBI Taxonomy" id="935547"/>
    <lineage>
        <taxon>Bacteria</taxon>
        <taxon>Pseudomonadati</taxon>
        <taxon>Pseudomonadota</taxon>
        <taxon>Alphaproteobacteria</taxon>
        <taxon>Hyphomicrobiales</taxon>
        <taxon>Phyllobacteriaceae</taxon>
        <taxon>Mesorhizobium</taxon>
    </lineage>
</organism>